<dbReference type="RefSeq" id="WP_073326967.1">
    <property type="nucleotide sequence ID" value="NZ_FQTT01000001.1"/>
</dbReference>
<gene>
    <name evidence="2" type="ORF">ACGLYG10_0033</name>
</gene>
<dbReference type="Proteomes" id="UP000184291">
    <property type="component" value="Unassembled WGS sequence"/>
</dbReference>
<dbReference type="EMBL" id="FQTT01000001">
    <property type="protein sequence ID" value="SHE23836.1"/>
    <property type="molecule type" value="Genomic_DNA"/>
</dbReference>
<feature type="chain" id="PRO_5009907231" evidence="1">
    <location>
        <begin position="33"/>
        <end position="343"/>
    </location>
</feature>
<protein>
    <submittedName>
        <fullName evidence="2">Uncharacterized protein</fullName>
    </submittedName>
</protein>
<dbReference type="PROSITE" id="PS51257">
    <property type="entry name" value="PROKAR_LIPOPROTEIN"/>
    <property type="match status" value="1"/>
</dbReference>
<sequence length="343" mass="35575">MITSRRAFFTGATATALAAALAACSQDVPTNAATGTPTPQPVLDSDRLTAVLERVQVGLDAADADKNADALAGYLTGPAVRVRGEEYQVASATEDDSFVHTFTTTSQAGTVALANDFPRTALAITDFADDEQGYLLALTQDSARENYQLWGWTQFFAGVEIPSTYAPAIGTEQIAADDATDLAASPQDVLDAYVDALNDPDGENGKAFADDVLRQRIAAERAVDLSEAGEVSVTAEAGSDGFKSLRTADGGVITMTTLSFTTVYKKTVAGSTLSLADSTVGALMGDDQDVVGTVTANYDVMIAFLIPAADAEDATPTALGMDLVLASVSRDDSQAPAEEDAEG</sequence>
<evidence type="ECO:0000256" key="1">
    <source>
        <dbReference type="SAM" id="SignalP"/>
    </source>
</evidence>
<keyword evidence="3" id="KW-1185">Reference proteome</keyword>
<dbReference type="OrthoDB" id="3266092at2"/>
<evidence type="ECO:0000313" key="2">
    <source>
        <dbReference type="EMBL" id="SHE23836.1"/>
    </source>
</evidence>
<reference evidence="3" key="1">
    <citation type="submission" date="2016-09" db="EMBL/GenBank/DDBJ databases">
        <authorList>
            <person name="Strepis N."/>
        </authorList>
    </citation>
    <scope>NUCLEOTIDE SEQUENCE [LARGE SCALE GENOMIC DNA]</scope>
</reference>
<name>A0A1M4RV23_9ACTO</name>
<evidence type="ECO:0000313" key="3">
    <source>
        <dbReference type="Proteomes" id="UP000184291"/>
    </source>
</evidence>
<dbReference type="AlphaFoldDB" id="A0A1M4RV23"/>
<dbReference type="PROSITE" id="PS51318">
    <property type="entry name" value="TAT"/>
    <property type="match status" value="1"/>
</dbReference>
<organism evidence="2 3">
    <name type="scientific">Actinomyces glycerinitolerans</name>
    <dbReference type="NCBI Taxonomy" id="1892869"/>
    <lineage>
        <taxon>Bacteria</taxon>
        <taxon>Bacillati</taxon>
        <taxon>Actinomycetota</taxon>
        <taxon>Actinomycetes</taxon>
        <taxon>Actinomycetales</taxon>
        <taxon>Actinomycetaceae</taxon>
        <taxon>Actinomyces</taxon>
    </lineage>
</organism>
<keyword evidence="1" id="KW-0732">Signal</keyword>
<dbReference type="InterPro" id="IPR006311">
    <property type="entry name" value="TAT_signal"/>
</dbReference>
<proteinExistence type="predicted"/>
<dbReference type="STRING" id="1892869.ACGLYG10_0033"/>
<feature type="signal peptide" evidence="1">
    <location>
        <begin position="1"/>
        <end position="32"/>
    </location>
</feature>
<accession>A0A1M4RV23</accession>